<dbReference type="Gene3D" id="1.10.10.820">
    <property type="match status" value="1"/>
</dbReference>
<accession>A0A210PQN5</accession>
<evidence type="ECO:0000313" key="9">
    <source>
        <dbReference type="EMBL" id="OWF38772.1"/>
    </source>
</evidence>
<dbReference type="GO" id="GO:0016459">
    <property type="term" value="C:myosin complex"/>
    <property type="evidence" value="ECO:0007669"/>
    <property type="project" value="UniProtKB-KW"/>
</dbReference>
<feature type="compositionally biased region" description="Basic and acidic residues" evidence="7">
    <location>
        <begin position="334"/>
        <end position="345"/>
    </location>
</feature>
<keyword evidence="2 6" id="KW-0067">ATP-binding</keyword>
<dbReference type="PROSITE" id="PS50088">
    <property type="entry name" value="ANK_REPEAT"/>
    <property type="match status" value="4"/>
</dbReference>
<dbReference type="Gene3D" id="1.20.5.4820">
    <property type="match status" value="1"/>
</dbReference>
<protein>
    <submittedName>
        <fullName evidence="9">Unconventional myosin-XVI</fullName>
    </submittedName>
</protein>
<feature type="region of interest" description="Disordered" evidence="7">
    <location>
        <begin position="1272"/>
        <end position="1773"/>
    </location>
</feature>
<dbReference type="CDD" id="cd00124">
    <property type="entry name" value="MYSc"/>
    <property type="match status" value="1"/>
</dbReference>
<feature type="compositionally biased region" description="Low complexity" evidence="7">
    <location>
        <begin position="1793"/>
        <end position="1802"/>
    </location>
</feature>
<dbReference type="PROSITE" id="PS50297">
    <property type="entry name" value="ANK_REP_REGION"/>
    <property type="match status" value="4"/>
</dbReference>
<dbReference type="SUPFAM" id="SSF48403">
    <property type="entry name" value="Ankyrin repeat"/>
    <property type="match status" value="1"/>
</dbReference>
<dbReference type="InterPro" id="IPR002110">
    <property type="entry name" value="Ankyrin_rpt"/>
</dbReference>
<evidence type="ECO:0000256" key="4">
    <source>
        <dbReference type="ARBA" id="ARBA00023175"/>
    </source>
</evidence>
<feature type="compositionally biased region" description="Pro residues" evidence="7">
    <location>
        <begin position="1384"/>
        <end position="1394"/>
    </location>
</feature>
<keyword evidence="5" id="KW-0040">ANK repeat</keyword>
<dbReference type="InterPro" id="IPR027417">
    <property type="entry name" value="P-loop_NTPase"/>
</dbReference>
<keyword evidence="10" id="KW-1185">Reference proteome</keyword>
<dbReference type="Gene3D" id="1.20.58.530">
    <property type="match status" value="1"/>
</dbReference>
<feature type="region of interest" description="Disordered" evidence="7">
    <location>
        <begin position="1998"/>
        <end position="2053"/>
    </location>
</feature>
<gene>
    <name evidence="9" type="ORF">KP79_PYT20793</name>
</gene>
<feature type="compositionally biased region" description="Basic and acidic residues" evidence="7">
    <location>
        <begin position="1901"/>
        <end position="1914"/>
    </location>
</feature>
<feature type="compositionally biased region" description="Pro residues" evidence="7">
    <location>
        <begin position="1669"/>
        <end position="1680"/>
    </location>
</feature>
<feature type="domain" description="Myosin motor" evidence="8">
    <location>
        <begin position="435"/>
        <end position="1153"/>
    </location>
</feature>
<keyword evidence="6" id="KW-0009">Actin-binding</keyword>
<dbReference type="Pfam" id="PF00063">
    <property type="entry name" value="Myosin_head"/>
    <property type="match status" value="1"/>
</dbReference>
<proteinExistence type="inferred from homology"/>
<feature type="compositionally biased region" description="Pro residues" evidence="7">
    <location>
        <begin position="1644"/>
        <end position="1654"/>
    </location>
</feature>
<feature type="compositionally biased region" description="Basic and acidic residues" evidence="7">
    <location>
        <begin position="1731"/>
        <end position="1746"/>
    </location>
</feature>
<evidence type="ECO:0000256" key="1">
    <source>
        <dbReference type="ARBA" id="ARBA00022741"/>
    </source>
</evidence>
<dbReference type="STRING" id="6573.A0A210PQN5"/>
<dbReference type="Gene3D" id="3.40.850.10">
    <property type="entry name" value="Kinesin motor domain"/>
    <property type="match status" value="1"/>
</dbReference>
<feature type="region of interest" description="Disordered" evidence="7">
    <location>
        <begin position="1787"/>
        <end position="1931"/>
    </location>
</feature>
<feature type="repeat" description="ANK" evidence="5">
    <location>
        <begin position="225"/>
        <end position="257"/>
    </location>
</feature>
<feature type="compositionally biased region" description="Polar residues" evidence="7">
    <location>
        <begin position="1416"/>
        <end position="1425"/>
    </location>
</feature>
<name>A0A210PQN5_MIZYE</name>
<feature type="compositionally biased region" description="Polar residues" evidence="7">
    <location>
        <begin position="1594"/>
        <end position="1605"/>
    </location>
</feature>
<dbReference type="InterPro" id="IPR052838">
    <property type="entry name" value="Myosin-XVI"/>
</dbReference>
<feature type="binding site" evidence="6">
    <location>
        <begin position="527"/>
        <end position="534"/>
    </location>
    <ligand>
        <name>ATP</name>
        <dbReference type="ChEBI" id="CHEBI:30616"/>
    </ligand>
</feature>
<organism evidence="9 10">
    <name type="scientific">Mizuhopecten yessoensis</name>
    <name type="common">Japanese scallop</name>
    <name type="synonym">Patinopecten yessoensis</name>
    <dbReference type="NCBI Taxonomy" id="6573"/>
    <lineage>
        <taxon>Eukaryota</taxon>
        <taxon>Metazoa</taxon>
        <taxon>Spiralia</taxon>
        <taxon>Lophotrochozoa</taxon>
        <taxon>Mollusca</taxon>
        <taxon>Bivalvia</taxon>
        <taxon>Autobranchia</taxon>
        <taxon>Pteriomorphia</taxon>
        <taxon>Pectinida</taxon>
        <taxon>Pectinoidea</taxon>
        <taxon>Pectinidae</taxon>
        <taxon>Mizuhopecten</taxon>
    </lineage>
</organism>
<feature type="compositionally biased region" description="Low complexity" evidence="7">
    <location>
        <begin position="1348"/>
        <end position="1364"/>
    </location>
</feature>
<keyword evidence="4 6" id="KW-0505">Motor protein</keyword>
<dbReference type="GO" id="GO:0005524">
    <property type="term" value="F:ATP binding"/>
    <property type="evidence" value="ECO:0007669"/>
    <property type="project" value="UniProtKB-UniRule"/>
</dbReference>
<dbReference type="PROSITE" id="PS50096">
    <property type="entry name" value="IQ"/>
    <property type="match status" value="1"/>
</dbReference>
<feature type="region of interest" description="Disordered" evidence="7">
    <location>
        <begin position="328"/>
        <end position="348"/>
    </location>
</feature>
<dbReference type="SMART" id="SM00248">
    <property type="entry name" value="ANK"/>
    <property type="match status" value="5"/>
</dbReference>
<keyword evidence="3 6" id="KW-0518">Myosin</keyword>
<dbReference type="GO" id="GO:0003779">
    <property type="term" value="F:actin binding"/>
    <property type="evidence" value="ECO:0007669"/>
    <property type="project" value="UniProtKB-KW"/>
</dbReference>
<dbReference type="PRINTS" id="PR00193">
    <property type="entry name" value="MYOSINHEAVY"/>
</dbReference>
<dbReference type="Gene3D" id="1.25.40.20">
    <property type="entry name" value="Ankyrin repeat-containing domain"/>
    <property type="match status" value="2"/>
</dbReference>
<feature type="compositionally biased region" description="Pro residues" evidence="7">
    <location>
        <begin position="1865"/>
        <end position="1886"/>
    </location>
</feature>
<dbReference type="SUPFAM" id="SSF52540">
    <property type="entry name" value="P-loop containing nucleoside triphosphate hydrolases"/>
    <property type="match status" value="1"/>
</dbReference>
<dbReference type="Pfam" id="PF12796">
    <property type="entry name" value="Ank_2"/>
    <property type="match status" value="2"/>
</dbReference>
<feature type="repeat" description="ANK" evidence="5">
    <location>
        <begin position="96"/>
        <end position="128"/>
    </location>
</feature>
<feature type="repeat" description="ANK" evidence="5">
    <location>
        <begin position="129"/>
        <end position="161"/>
    </location>
</feature>
<dbReference type="Gene3D" id="1.20.120.720">
    <property type="entry name" value="Myosin VI head, motor domain, U50 subdomain"/>
    <property type="match status" value="1"/>
</dbReference>
<feature type="compositionally biased region" description="Low complexity" evidence="7">
    <location>
        <begin position="1915"/>
        <end position="1925"/>
    </location>
</feature>
<comment type="caution">
    <text evidence="9">The sequence shown here is derived from an EMBL/GenBank/DDBJ whole genome shotgun (WGS) entry which is preliminary data.</text>
</comment>
<feature type="compositionally biased region" description="Polar residues" evidence="7">
    <location>
        <begin position="1566"/>
        <end position="1578"/>
    </location>
</feature>
<dbReference type="InterPro" id="IPR036770">
    <property type="entry name" value="Ankyrin_rpt-contain_sf"/>
</dbReference>
<feature type="compositionally biased region" description="Pro residues" evidence="7">
    <location>
        <begin position="1707"/>
        <end position="1718"/>
    </location>
</feature>
<dbReference type="SMART" id="SM00242">
    <property type="entry name" value="MYSc"/>
    <property type="match status" value="1"/>
</dbReference>
<feature type="compositionally biased region" description="Basic and acidic residues" evidence="7">
    <location>
        <begin position="1998"/>
        <end position="2038"/>
    </location>
</feature>
<feature type="compositionally biased region" description="Low complexity" evidence="7">
    <location>
        <begin position="1551"/>
        <end position="1563"/>
    </location>
</feature>
<evidence type="ECO:0000256" key="6">
    <source>
        <dbReference type="PROSITE-ProRule" id="PRU00782"/>
    </source>
</evidence>
<dbReference type="OrthoDB" id="6108017at2759"/>
<dbReference type="EMBL" id="NEDP02005555">
    <property type="protein sequence ID" value="OWF38772.1"/>
    <property type="molecule type" value="Genomic_DNA"/>
</dbReference>
<dbReference type="Proteomes" id="UP000242188">
    <property type="component" value="Unassembled WGS sequence"/>
</dbReference>
<feature type="compositionally biased region" description="Gly residues" evidence="7">
    <location>
        <begin position="1541"/>
        <end position="1550"/>
    </location>
</feature>
<evidence type="ECO:0000256" key="5">
    <source>
        <dbReference type="PROSITE-ProRule" id="PRU00023"/>
    </source>
</evidence>
<evidence type="ECO:0000256" key="2">
    <source>
        <dbReference type="ARBA" id="ARBA00022840"/>
    </source>
</evidence>
<reference evidence="9 10" key="1">
    <citation type="journal article" date="2017" name="Nat. Ecol. Evol.">
        <title>Scallop genome provides insights into evolution of bilaterian karyotype and development.</title>
        <authorList>
            <person name="Wang S."/>
            <person name="Zhang J."/>
            <person name="Jiao W."/>
            <person name="Li J."/>
            <person name="Xun X."/>
            <person name="Sun Y."/>
            <person name="Guo X."/>
            <person name="Huan P."/>
            <person name="Dong B."/>
            <person name="Zhang L."/>
            <person name="Hu X."/>
            <person name="Sun X."/>
            <person name="Wang J."/>
            <person name="Zhao C."/>
            <person name="Wang Y."/>
            <person name="Wang D."/>
            <person name="Huang X."/>
            <person name="Wang R."/>
            <person name="Lv J."/>
            <person name="Li Y."/>
            <person name="Zhang Z."/>
            <person name="Liu B."/>
            <person name="Lu W."/>
            <person name="Hui Y."/>
            <person name="Liang J."/>
            <person name="Zhou Z."/>
            <person name="Hou R."/>
            <person name="Li X."/>
            <person name="Liu Y."/>
            <person name="Li H."/>
            <person name="Ning X."/>
            <person name="Lin Y."/>
            <person name="Zhao L."/>
            <person name="Xing Q."/>
            <person name="Dou J."/>
            <person name="Li Y."/>
            <person name="Mao J."/>
            <person name="Guo H."/>
            <person name="Dou H."/>
            <person name="Li T."/>
            <person name="Mu C."/>
            <person name="Jiang W."/>
            <person name="Fu Q."/>
            <person name="Fu X."/>
            <person name="Miao Y."/>
            <person name="Liu J."/>
            <person name="Yu Q."/>
            <person name="Li R."/>
            <person name="Liao H."/>
            <person name="Li X."/>
            <person name="Kong Y."/>
            <person name="Jiang Z."/>
            <person name="Chourrout D."/>
            <person name="Li R."/>
            <person name="Bao Z."/>
        </authorList>
    </citation>
    <scope>NUCLEOTIDE SEQUENCE [LARGE SCALE GENOMIC DNA]</scope>
    <source>
        <strain evidence="9 10">PY_sf001</strain>
    </source>
</reference>
<feature type="region of interest" description="Disordered" evidence="7">
    <location>
        <begin position="385"/>
        <end position="406"/>
    </location>
</feature>
<dbReference type="GO" id="GO:0003774">
    <property type="term" value="F:cytoskeletal motor activity"/>
    <property type="evidence" value="ECO:0007669"/>
    <property type="project" value="UniProtKB-UniRule"/>
</dbReference>
<sequence length="2081" mass="232612">MSELSEAMLSKLSTPERQKLNHQLRQAQVKKYLTFIKSERENNKGSIKRQRKPNKKKTCVKFGDNLLLQDAVQNFDDREVLRLINKGSDVNYSTGNNTSLLHKSVSEDNLTTAELLLAHGADANALDDDGWSPLHQACSCELPEMAQLILNNGADPTALDVDGFFPSDLAPDGSETQQVVLKHMEKIGITADQKKELQLNTPRQMFSDVQLLLTTGSVLNAPSDLGITLLHIACANGFKKVVRLLLKKYVNVDAQENMGWTSLHVAARYNQMDILKLLLKAGADPNLVDVEGNKASAVTNSTDIQALLMKAERKSGAKLRDSEIGPLEGDDGIYDQKDGPGKDETGVGGLVRINSKTVKTKHTTLAREDGLSEARTRLEFLEGGIGSKPAAKQGGSGSKPDTKSFNEEEDVYEEIYITKIWRGSDNKLGILPEVTKTDNLTELAEITESIVLKEIQQRFSKSQIYTFIGDVLIAVNPFQEMSCYSKSISAKYHKEREQLPPHVYAVAERAHQCLMRDRAAQCCVISGESGAGKTETCKFLVQHLSRIAGSDESSLNSKINQGNAVLEAFGNAKTVINSNSSRYAKYIELHFNDLGKIMGAKLTEYLLEKSRVVFQNEGECNYHIFYWMFSGLTPEESHFLKLQSITAHRYMRHKGIDPDSLVNSENREKFLELKECLKFIGFTQDDMENILLMLSTVLHLGDITFTTGGMNDMAVITNSGQVQLVSELLKVSAEELGSSFVCDYTVTRGEQIRKERTLQQARDCRDALAKAIYSRMFSWIVNGINQMIQSIVPREDPLLVGILDIFGFENFAKNSFEQVCINLANEQMQNYTNEHIFYKEQQDCLQEGVPLVDFDYKNNQSVLDTFFERHTGILAILDEESSFPKATDRSLATKLHQGPGKKYRDVYKSPKDMGAVFTVVHYAGAVVYSLLGFLDKNRDTLPNAVTYTLKTSESLLIKDLFQSRVTRTGSLAPSARQQRSRRVTTNKSPFEFFKKMKGGKTDKKPKGAMMSVERKGPATMAYHFKNSLNDLMAKIHSAKPQIIRCIRPNTTKTAMLFVPEYALAQLRYTGIAETIKIKKFGYSMRIKFHDFLLRYHTLAVCLLEQHSMIPDLDKCKHILQWCQLSEAKDKYKIGKSRLFMCERHCTRLEEGEVTLIGRVTLAQAVVRGFLARRNFKTRKIQIQQKQEMEVSTFCHQMALHQDQLLAWLQVTNTEDDKRLQQKLKSDEVQEICKSLDALDDLLDVYDDYVPEVEQEDVFTDKDLDDYDFVYPRPEQAEGDNEDDMNGHVQYRGLPPPPHGDFICDSGNPPPCPRDLYSQSQIYDTIPANQGEYGSQRRTVPAPAPPRRSPSTRLSTGSRTSSSSSGIYDDTALYMDDGHHSPQHQPQPPHPPINIPPLQMSPRLQKKMVASPLVSPRSPSHQNPNKPFSYIVNLPGSPKTHRRSSDGKYYDVPDVSPPGDPTYEPIGQPHPYSLVEKHKATSSGQYGAPASPGHQSPSVYSQGHPATPASPGHQSQGYYGQSQGHPASNGGQYGAPASPGHQGQGYYGQGQGHTHTPQGQHHGQLPAMQQPQYSPSHRTASPPPLPKVGPGSAPHSPSLQRQSSLTRKNEKVSSPVMPRKSADPRVVTPDPGAMSESQRSGLGPPSFPAPPPPLPVAARFVAATLENNRPPSPPLPPPPPEMISDSSPHNTPHKVPPPVVPTTVPKVANPPPPPPPPISKIPGRPQISSFEIGKKQSKGDDSHDQGNKKQHTMPLPGQAAVIRPKQQKQQQLQSKNLVEELSKVTLRTVQQTSVQQPEPQPVLEEPRVKPSPPKPPEKTNPPSGKEAEPAAVFLPKLKSTGAKPWDKDVPTGQNVPHPQMEDDDLPPPPPPPMDDDFLPPPPPPPGITPNMELYQTGGQQRYKKDSSPDPERKPDSGIGSNSSLSSMEIDLDDIDFSQIPGYTPINSSVPNWKKDMVEKKNREKLDEYLNEIRRRKAEEEKWKNVPEWKRKLLVEKDKLKREEDEMKTTAALREQEERRRKQKEDEQRRKEERKQQIEEEKIDEEELAALPAWKREIMAKRGGALRNWGDEREEENEAPQEQ</sequence>
<dbReference type="PANTHER" id="PTHR47335">
    <property type="entry name" value="UNCONVENTIONAL MYOSIN-XVI"/>
    <property type="match status" value="1"/>
</dbReference>
<comment type="similarity">
    <text evidence="6">Belongs to the TRAFAC class myosin-kinesin ATPase superfamily. Myosin family.</text>
</comment>
<feature type="compositionally biased region" description="Low complexity" evidence="7">
    <location>
        <begin position="1511"/>
        <end position="1524"/>
    </location>
</feature>
<evidence type="ECO:0000313" key="10">
    <source>
        <dbReference type="Proteomes" id="UP000242188"/>
    </source>
</evidence>
<feature type="repeat" description="ANK" evidence="5">
    <location>
        <begin position="258"/>
        <end position="290"/>
    </location>
</feature>
<evidence type="ECO:0000256" key="3">
    <source>
        <dbReference type="ARBA" id="ARBA00023123"/>
    </source>
</evidence>
<evidence type="ECO:0000259" key="8">
    <source>
        <dbReference type="PROSITE" id="PS51456"/>
    </source>
</evidence>
<dbReference type="PROSITE" id="PS51456">
    <property type="entry name" value="MYOSIN_MOTOR"/>
    <property type="match status" value="1"/>
</dbReference>
<dbReference type="InterPro" id="IPR001609">
    <property type="entry name" value="Myosin_head_motor_dom-like"/>
</dbReference>
<dbReference type="InterPro" id="IPR036961">
    <property type="entry name" value="Kinesin_motor_dom_sf"/>
</dbReference>
<dbReference type="PANTHER" id="PTHR47335:SF1">
    <property type="entry name" value="UNCONVENTIONAL MYOSIN-XVI"/>
    <property type="match status" value="1"/>
</dbReference>
<evidence type="ECO:0000256" key="7">
    <source>
        <dbReference type="SAM" id="MobiDB-lite"/>
    </source>
</evidence>
<feature type="region of interest" description="Actin-binding" evidence="6">
    <location>
        <begin position="1028"/>
        <end position="1050"/>
    </location>
</feature>
<keyword evidence="1 6" id="KW-0547">Nucleotide-binding</keyword>